<gene>
    <name evidence="1" type="ORF">GDO81_002724</name>
</gene>
<organism evidence="1 2">
    <name type="scientific">Engystomops pustulosus</name>
    <name type="common">Tungara frog</name>
    <name type="synonym">Physalaemus pustulosus</name>
    <dbReference type="NCBI Taxonomy" id="76066"/>
    <lineage>
        <taxon>Eukaryota</taxon>
        <taxon>Metazoa</taxon>
        <taxon>Chordata</taxon>
        <taxon>Craniata</taxon>
        <taxon>Vertebrata</taxon>
        <taxon>Euteleostomi</taxon>
        <taxon>Amphibia</taxon>
        <taxon>Batrachia</taxon>
        <taxon>Anura</taxon>
        <taxon>Neobatrachia</taxon>
        <taxon>Hyloidea</taxon>
        <taxon>Leptodactylidae</taxon>
        <taxon>Leiuperinae</taxon>
        <taxon>Engystomops</taxon>
    </lineage>
</organism>
<accession>A0AAV7DRX3</accession>
<dbReference type="EMBL" id="WNYA01000001">
    <property type="protein sequence ID" value="KAG8598748.1"/>
    <property type="molecule type" value="Genomic_DNA"/>
</dbReference>
<evidence type="ECO:0000313" key="2">
    <source>
        <dbReference type="Proteomes" id="UP000824782"/>
    </source>
</evidence>
<dbReference type="PANTHER" id="PTHR41404">
    <property type="entry name" value="SHIELDIN COMPLEX SUBUNIT 3"/>
    <property type="match status" value="1"/>
</dbReference>
<comment type="caution">
    <text evidence="1">The sequence shown here is derived from an EMBL/GenBank/DDBJ whole genome shotgun (WGS) entry which is preliminary data.</text>
</comment>
<dbReference type="Proteomes" id="UP000824782">
    <property type="component" value="Unassembled WGS sequence"/>
</dbReference>
<dbReference type="GO" id="GO:2000042">
    <property type="term" value="P:negative regulation of double-strand break repair via homologous recombination"/>
    <property type="evidence" value="ECO:0007669"/>
    <property type="project" value="TreeGrafter"/>
</dbReference>
<proteinExistence type="predicted"/>
<protein>
    <recommendedName>
        <fullName evidence="3">Shieldin complex subunit 3</fullName>
    </recommendedName>
</protein>
<evidence type="ECO:0008006" key="3">
    <source>
        <dbReference type="Google" id="ProtNLM"/>
    </source>
</evidence>
<dbReference type="GO" id="GO:2001034">
    <property type="term" value="P:positive regulation of double-strand break repair via nonhomologous end joining"/>
    <property type="evidence" value="ECO:0007669"/>
    <property type="project" value="TreeGrafter"/>
</dbReference>
<name>A0AAV7DRX3_ENGPU</name>
<reference evidence="1" key="1">
    <citation type="thesis" date="2020" institute="ProQuest LLC" country="789 East Eisenhower Parkway, Ann Arbor, MI, USA">
        <title>Comparative Genomics and Chromosome Evolution.</title>
        <authorList>
            <person name="Mudd A.B."/>
        </authorList>
    </citation>
    <scope>NUCLEOTIDE SEQUENCE</scope>
    <source>
        <strain evidence="1">237g6f4</strain>
        <tissue evidence="1">Blood</tissue>
    </source>
</reference>
<dbReference type="GO" id="GO:0045830">
    <property type="term" value="P:positive regulation of isotype switching"/>
    <property type="evidence" value="ECO:0007669"/>
    <property type="project" value="TreeGrafter"/>
</dbReference>
<evidence type="ECO:0000313" key="1">
    <source>
        <dbReference type="EMBL" id="KAG8598748.1"/>
    </source>
</evidence>
<dbReference type="AlphaFoldDB" id="A0AAV7DRX3"/>
<dbReference type="InterPro" id="IPR039996">
    <property type="entry name" value="Shieldin_RINN1"/>
</dbReference>
<sequence length="250" mass="28704">MSSSGMEVILHCRPTQVNSEDLQKIAAGSLEEFPLRRLPKFVPWFPYSLRTFTLKPQKRPPFIEVDLSSKVHHDSFDPINVEPHICHDPTADLLEFKANTRGDDSRKVSYTEQDKVACEAPNIKKNTHVRSWSVCTRRSGIRDSIVPPSPELKCILERLELNLYHRGRWTILPNVCGDLSLEEVWDKLSRLTRHGDLPSCNATLQRDLGEIWIFCDLRYSEYVGELLRLKLKLSGKIDLLVHKHGVILSV</sequence>
<keyword evidence="2" id="KW-1185">Reference proteome</keyword>
<dbReference type="PANTHER" id="PTHR41404:SF1">
    <property type="entry name" value="SHIELDIN COMPLEX SUBUNIT 3"/>
    <property type="match status" value="1"/>
</dbReference>